<comment type="caution">
    <text evidence="2">The sequence shown here is derived from an EMBL/GenBank/DDBJ whole genome shotgun (WGS) entry which is preliminary data.</text>
</comment>
<gene>
    <name evidence="2" type="ORF">CCHR01_03052</name>
</gene>
<keyword evidence="3" id="KW-1185">Reference proteome</keyword>
<dbReference type="EMBL" id="JAQOWY010000039">
    <property type="protein sequence ID" value="KAK1854322.1"/>
    <property type="molecule type" value="Genomic_DNA"/>
</dbReference>
<accession>A0AAD9AV24</accession>
<organism evidence="2 3">
    <name type="scientific">Colletotrichum chrysophilum</name>
    <dbReference type="NCBI Taxonomy" id="1836956"/>
    <lineage>
        <taxon>Eukaryota</taxon>
        <taxon>Fungi</taxon>
        <taxon>Dikarya</taxon>
        <taxon>Ascomycota</taxon>
        <taxon>Pezizomycotina</taxon>
        <taxon>Sordariomycetes</taxon>
        <taxon>Hypocreomycetidae</taxon>
        <taxon>Glomerellales</taxon>
        <taxon>Glomerellaceae</taxon>
        <taxon>Colletotrichum</taxon>
        <taxon>Colletotrichum gloeosporioides species complex</taxon>
    </lineage>
</organism>
<protein>
    <submittedName>
        <fullName evidence="2">Uncharacterized protein</fullName>
    </submittedName>
</protein>
<name>A0AAD9AV24_9PEZI</name>
<reference evidence="2" key="1">
    <citation type="submission" date="2023-01" db="EMBL/GenBank/DDBJ databases">
        <title>Colletotrichum chrysophilum M932 genome sequence.</title>
        <authorList>
            <person name="Baroncelli R."/>
        </authorList>
    </citation>
    <scope>NUCLEOTIDE SEQUENCE</scope>
    <source>
        <strain evidence="2">M932</strain>
    </source>
</reference>
<sequence length="55" mass="5973">MVNFTTPPEHEMKSKPPICDPNGIFRYLDIPPSEDQVSGDGRSPASVASKTDLKA</sequence>
<evidence type="ECO:0000313" key="3">
    <source>
        <dbReference type="Proteomes" id="UP001243330"/>
    </source>
</evidence>
<dbReference type="Proteomes" id="UP001243330">
    <property type="component" value="Unassembled WGS sequence"/>
</dbReference>
<feature type="region of interest" description="Disordered" evidence="1">
    <location>
        <begin position="1"/>
        <end position="55"/>
    </location>
</feature>
<evidence type="ECO:0000256" key="1">
    <source>
        <dbReference type="SAM" id="MobiDB-lite"/>
    </source>
</evidence>
<dbReference type="AlphaFoldDB" id="A0AAD9AV24"/>
<proteinExistence type="predicted"/>
<evidence type="ECO:0000313" key="2">
    <source>
        <dbReference type="EMBL" id="KAK1854322.1"/>
    </source>
</evidence>